<evidence type="ECO:0000256" key="1">
    <source>
        <dbReference type="SAM" id="Phobius"/>
    </source>
</evidence>
<gene>
    <name evidence="2" type="ORF">SMD31_06255</name>
</gene>
<dbReference type="Pfam" id="PF11391">
    <property type="entry name" value="DUF2798"/>
    <property type="match status" value="1"/>
</dbReference>
<reference evidence="2 3" key="1">
    <citation type="journal article" date="2013" name="Antonie Van Leeuwenhoek">
        <title>Dongia rigui sp. nov., isolated from freshwater of a large wetland in Korea.</title>
        <authorList>
            <person name="Baik K.S."/>
            <person name="Hwang Y.M."/>
            <person name="Choi J.S."/>
            <person name="Kwon J."/>
            <person name="Seong C.N."/>
        </authorList>
    </citation>
    <scope>NUCLEOTIDE SEQUENCE [LARGE SCALE GENOMIC DNA]</scope>
    <source>
        <strain evidence="2 3">04SU4-P</strain>
    </source>
</reference>
<keyword evidence="3" id="KW-1185">Reference proteome</keyword>
<protein>
    <submittedName>
        <fullName evidence="2">DUF2798 domain-containing protein</fullName>
    </submittedName>
</protein>
<dbReference type="RefSeq" id="WP_320499946.1">
    <property type="nucleotide sequence ID" value="NZ_JAXCLX010000001.1"/>
</dbReference>
<evidence type="ECO:0000313" key="2">
    <source>
        <dbReference type="EMBL" id="MDY0871514.1"/>
    </source>
</evidence>
<proteinExistence type="predicted"/>
<feature type="transmembrane region" description="Helical" evidence="1">
    <location>
        <begin position="21"/>
        <end position="41"/>
    </location>
</feature>
<accession>A0ABU5DW36</accession>
<dbReference type="EMBL" id="JAXCLX010000001">
    <property type="protein sequence ID" value="MDY0871514.1"/>
    <property type="molecule type" value="Genomic_DNA"/>
</dbReference>
<dbReference type="InterPro" id="IPR021529">
    <property type="entry name" value="DUF2798"/>
</dbReference>
<keyword evidence="1" id="KW-0812">Transmembrane</keyword>
<keyword evidence="1" id="KW-0472">Membrane</keyword>
<dbReference type="Proteomes" id="UP001271769">
    <property type="component" value="Unassembled WGS sequence"/>
</dbReference>
<name>A0ABU5DW36_9PROT</name>
<organism evidence="2 3">
    <name type="scientific">Dongia rigui</name>
    <dbReference type="NCBI Taxonomy" id="940149"/>
    <lineage>
        <taxon>Bacteria</taxon>
        <taxon>Pseudomonadati</taxon>
        <taxon>Pseudomonadota</taxon>
        <taxon>Alphaproteobacteria</taxon>
        <taxon>Rhodospirillales</taxon>
        <taxon>Dongiaceae</taxon>
        <taxon>Dongia</taxon>
    </lineage>
</organism>
<evidence type="ECO:0000313" key="3">
    <source>
        <dbReference type="Proteomes" id="UP001271769"/>
    </source>
</evidence>
<comment type="caution">
    <text evidence="2">The sequence shown here is derived from an EMBL/GenBank/DDBJ whole genome shotgun (WGS) entry which is preliminary data.</text>
</comment>
<keyword evidence="1" id="KW-1133">Transmembrane helix</keyword>
<sequence length="98" mass="10569">MSTRIATDATRFRWRKLPARAHFVVMPMILSLLMSGIVSSISTIKAIGIADVTAGRLLQAWGVSYMIAFPAALMVMPIVRRVVALLVESPGNGQGSVK</sequence>
<feature type="transmembrane region" description="Helical" evidence="1">
    <location>
        <begin position="61"/>
        <end position="79"/>
    </location>
</feature>